<sequence>MSNYKEMYFTLFQRVTVAINELQEAQQQMEEMYISSAHTNVSAVDTCKKENEKSDIGE</sequence>
<organism evidence="1 2">
    <name type="scientific">Hespellia stercorisuis DSM 15480</name>
    <dbReference type="NCBI Taxonomy" id="1121950"/>
    <lineage>
        <taxon>Bacteria</taxon>
        <taxon>Bacillati</taxon>
        <taxon>Bacillota</taxon>
        <taxon>Clostridia</taxon>
        <taxon>Lachnospirales</taxon>
        <taxon>Lachnospiraceae</taxon>
        <taxon>Hespellia</taxon>
    </lineage>
</organism>
<dbReference type="RefSeq" id="WP_159434599.1">
    <property type="nucleotide sequence ID" value="NZ_FQZY01000006.1"/>
</dbReference>
<proteinExistence type="predicted"/>
<evidence type="ECO:0000313" key="2">
    <source>
        <dbReference type="Proteomes" id="UP000184301"/>
    </source>
</evidence>
<accession>A0A1M6I8J1</accession>
<name>A0A1M6I8J1_9FIRM</name>
<evidence type="ECO:0000313" key="1">
    <source>
        <dbReference type="EMBL" id="SHJ30742.1"/>
    </source>
</evidence>
<keyword evidence="2" id="KW-1185">Reference proteome</keyword>
<dbReference type="Proteomes" id="UP000184301">
    <property type="component" value="Unassembled WGS sequence"/>
</dbReference>
<protein>
    <submittedName>
        <fullName evidence="1">Uncharacterized protein</fullName>
    </submittedName>
</protein>
<gene>
    <name evidence="1" type="ORF">SAMN02745243_00272</name>
</gene>
<dbReference type="STRING" id="1121950.SAMN02745243_00272"/>
<reference evidence="1 2" key="1">
    <citation type="submission" date="2016-11" db="EMBL/GenBank/DDBJ databases">
        <authorList>
            <person name="Jaros S."/>
            <person name="Januszkiewicz K."/>
            <person name="Wedrychowicz H."/>
        </authorList>
    </citation>
    <scope>NUCLEOTIDE SEQUENCE [LARGE SCALE GENOMIC DNA]</scope>
    <source>
        <strain evidence="1 2">DSM 15480</strain>
    </source>
</reference>
<dbReference type="AlphaFoldDB" id="A0A1M6I8J1"/>
<dbReference type="EMBL" id="FQZY01000006">
    <property type="protein sequence ID" value="SHJ30742.1"/>
    <property type="molecule type" value="Genomic_DNA"/>
</dbReference>